<feature type="domain" description="Alpha-L-rhamnosidase C-terminal" evidence="3">
    <location>
        <begin position="650"/>
        <end position="720"/>
    </location>
</feature>
<dbReference type="PANTHER" id="PTHR34987">
    <property type="entry name" value="C, PUTATIVE (AFU_ORTHOLOGUE AFUA_3G02880)-RELATED"/>
    <property type="match status" value="1"/>
</dbReference>
<organism evidence="4 5">
    <name type="scientific">Bacteroides cellulosilyticus</name>
    <dbReference type="NCBI Taxonomy" id="246787"/>
    <lineage>
        <taxon>Bacteria</taxon>
        <taxon>Pseudomonadati</taxon>
        <taxon>Bacteroidota</taxon>
        <taxon>Bacteroidia</taxon>
        <taxon>Bacteroidales</taxon>
        <taxon>Bacteroidaceae</taxon>
        <taxon>Bacteroides</taxon>
    </lineage>
</organism>
<dbReference type="Pfam" id="PF17389">
    <property type="entry name" value="Bac_rhamnosid6H"/>
    <property type="match status" value="1"/>
</dbReference>
<evidence type="ECO:0000259" key="3">
    <source>
        <dbReference type="Pfam" id="PF17390"/>
    </source>
</evidence>
<keyword evidence="1" id="KW-0732">Signal</keyword>
<dbReference type="PANTHER" id="PTHR34987:SF2">
    <property type="entry name" value="B, PUTATIVE (AFU_ORTHOLOGUE AFUA_7G05040)-RELATED"/>
    <property type="match status" value="1"/>
</dbReference>
<dbReference type="GO" id="GO:0005975">
    <property type="term" value="P:carbohydrate metabolic process"/>
    <property type="evidence" value="ECO:0007669"/>
    <property type="project" value="InterPro"/>
</dbReference>
<reference evidence="4 5" key="1">
    <citation type="journal article" date="2015" name="Science">
        <title>Genetic determinants of in vivo fitness and diet responsiveness in multiple human gut Bacteroides.</title>
        <authorList>
            <person name="Wu M."/>
            <person name="McNulty N.P."/>
            <person name="Rodionov D.A."/>
            <person name="Khoroshkin M.S."/>
            <person name="Griffin N.W."/>
            <person name="Cheng J."/>
            <person name="Latreille P."/>
            <person name="Kerstetter R.A."/>
            <person name="Terrapon N."/>
            <person name="Henrissat B."/>
            <person name="Osterman A.L."/>
            <person name="Gordon J.I."/>
        </authorList>
    </citation>
    <scope>NUCLEOTIDE SEQUENCE [LARGE SCALE GENOMIC DNA]</scope>
    <source>
        <strain evidence="4 5">WH2</strain>
    </source>
</reference>
<feature type="signal peptide" evidence="1">
    <location>
        <begin position="1"/>
        <end position="18"/>
    </location>
</feature>
<accession>A0A0P0GQG3</accession>
<evidence type="ECO:0000313" key="4">
    <source>
        <dbReference type="EMBL" id="ALJ59524.1"/>
    </source>
</evidence>
<proteinExistence type="predicted"/>
<dbReference type="Gene3D" id="2.60.120.260">
    <property type="entry name" value="Galactose-binding domain-like"/>
    <property type="match status" value="1"/>
</dbReference>
<name>A0A0P0GQG3_9BACE</name>
<dbReference type="RefSeq" id="WP_029426046.1">
    <property type="nucleotide sequence ID" value="NZ_CP012801.1"/>
</dbReference>
<dbReference type="Gene3D" id="2.60.420.10">
    <property type="entry name" value="Maltose phosphorylase, domain 3"/>
    <property type="match status" value="1"/>
</dbReference>
<dbReference type="KEGG" id="bcel:BcellWH2_02284"/>
<dbReference type="EMBL" id="CP012801">
    <property type="protein sequence ID" value="ALJ59524.1"/>
    <property type="molecule type" value="Genomic_DNA"/>
</dbReference>
<dbReference type="InterPro" id="IPR035396">
    <property type="entry name" value="Bac_rhamnosid6H"/>
</dbReference>
<dbReference type="Gene3D" id="1.50.10.10">
    <property type="match status" value="1"/>
</dbReference>
<dbReference type="Proteomes" id="UP000061809">
    <property type="component" value="Chromosome"/>
</dbReference>
<dbReference type="InterPro" id="IPR008928">
    <property type="entry name" value="6-hairpin_glycosidase_sf"/>
</dbReference>
<evidence type="ECO:0000256" key="1">
    <source>
        <dbReference type="SAM" id="SignalP"/>
    </source>
</evidence>
<dbReference type="InterPro" id="IPR012341">
    <property type="entry name" value="6hp_glycosidase-like_sf"/>
</dbReference>
<sequence>MKFIVTLLLCLVSLSSFGYDWKAYWISTDACQSEPNTWLSYRKTIHIVQVPDEAIARIAADSKYWLWINDNLVVFEGGLKRGPNPEDTYYDEVDIAPYLKAGSNTIAALVWYFGKQGFSHNSSGKAGFLFDCQTSGIEIISDNSWTCCINEAYSTCSGPKPNFRLSESSILYDARKEMEGWVTQSFKSSFPGASKLQKAGGAPWNKLVKRPIPLWKDFGLKNYVKSYKSKDTLICVLPYNAQFTPYIKIKSPEGCRIVMGTDNYYYYNGATENLRAEYITKAGIQEYESLGWMNGHRMYYFIPEEVEVLDVKYRETGYDCDLAGSFYSSDAFLNQLWRKSLRTLYVTMRDTYMDCPERERAQWTGDAVNESGESFYALSPSSHALTKKWLCEIIDWQQDDGSIFAPVPAGNWRLELPGQTLASVGYYGAWNYYLHTGDKVTLHHLYPAIKRYMELWKENETGVVSFRNVGWVWGDWGSERDMFLLINVWYYLALKGMYQMALELGYTNDADSYIRRMTSFKNAFNTHYWTGIAYRDSSYKGKTDDRVQALAVVAGLADKDKYEALLNIFKTEKHSSPYMEKYVFEAMMMMGYEVEALARHKERMKYMVEDPYFSTLFEHWNIGIEGYAAGTVNHAWTGGGLTILSQYLCGIAPLKPGYEQIAIVPQPGNIRQAKAEVASVKGMIKSSFVQEEKGITIDVKTPADIPTVVGVPINNTKEIRVNGTLIWKQGAYRINRVALAYEDDSQTHIKFLVRGGNYMFQSINH</sequence>
<dbReference type="PATRIC" id="fig|246787.4.peg.2345"/>
<feature type="chain" id="PRO_5006047932" evidence="1">
    <location>
        <begin position="19"/>
        <end position="765"/>
    </location>
</feature>
<feature type="domain" description="Alpha-L-rhamnosidase six-hairpin glycosidase" evidence="2">
    <location>
        <begin position="323"/>
        <end position="574"/>
    </location>
</feature>
<evidence type="ECO:0000313" key="5">
    <source>
        <dbReference type="Proteomes" id="UP000061809"/>
    </source>
</evidence>
<dbReference type="InterPro" id="IPR035398">
    <property type="entry name" value="Bac_rhamnosid_C"/>
</dbReference>
<dbReference type="Pfam" id="PF17390">
    <property type="entry name" value="Bac_rhamnosid_C"/>
    <property type="match status" value="1"/>
</dbReference>
<dbReference type="SUPFAM" id="SSF48208">
    <property type="entry name" value="Six-hairpin glycosidases"/>
    <property type="match status" value="1"/>
</dbReference>
<gene>
    <name evidence="4" type="ORF">BcellWH2_02284</name>
</gene>
<evidence type="ECO:0000259" key="2">
    <source>
        <dbReference type="Pfam" id="PF17389"/>
    </source>
</evidence>
<dbReference type="AlphaFoldDB" id="A0A0P0GQG3"/>
<protein>
    <submittedName>
        <fullName evidence="4">Bacterial alpha-L-rhamnosidase</fullName>
    </submittedName>
</protein>